<dbReference type="EMBL" id="JAKOEM010000013">
    <property type="protein sequence ID" value="MCG6559347.1"/>
    <property type="molecule type" value="Genomic_DNA"/>
</dbReference>
<keyword evidence="2" id="KW-1185">Reference proteome</keyword>
<gene>
    <name evidence="1" type="ORF">MB818_14130</name>
</gene>
<dbReference type="Proteomes" id="UP001165279">
    <property type="component" value="Unassembled WGS sequence"/>
</dbReference>
<comment type="caution">
    <text evidence="1">The sequence shown here is derived from an EMBL/GenBank/DDBJ whole genome shotgun (WGS) entry which is preliminary data.</text>
</comment>
<name>A0ABS9NYN0_9RHOB</name>
<protein>
    <recommendedName>
        <fullName evidence="3">ASCH domain-containing protein</fullName>
    </recommendedName>
</protein>
<evidence type="ECO:0000313" key="2">
    <source>
        <dbReference type="Proteomes" id="UP001165279"/>
    </source>
</evidence>
<reference evidence="1" key="1">
    <citation type="submission" date="2022-02" db="EMBL/GenBank/DDBJ databases">
        <title>The genome sequence of Ruegeria sp. 1NDH52C.</title>
        <authorList>
            <person name="Du J."/>
        </authorList>
    </citation>
    <scope>NUCLEOTIDE SEQUENCE</scope>
    <source>
        <strain evidence="1">1NDH52C</strain>
    </source>
</reference>
<evidence type="ECO:0008006" key="3">
    <source>
        <dbReference type="Google" id="ProtNLM"/>
    </source>
</evidence>
<sequence>MEAPVPPDPTNILPCGVVPEAGTVIGRSTLTKANLKYHHFYLREFLAKFPESAIGASKRVDGRSQMVTVEWGPGVSSKTDICERHKFFRDRSNTRAFFERTGARAGDTVEIIRVSPANYRVGLLRG</sequence>
<dbReference type="RefSeq" id="WP_234140010.1">
    <property type="nucleotide sequence ID" value="NZ_JAKOEM010000013.1"/>
</dbReference>
<proteinExistence type="predicted"/>
<accession>A0ABS9NYN0</accession>
<evidence type="ECO:0000313" key="1">
    <source>
        <dbReference type="EMBL" id="MCG6559347.1"/>
    </source>
</evidence>
<organism evidence="1 2">
    <name type="scientific">Ruegeria alba</name>
    <dbReference type="NCBI Taxonomy" id="2916756"/>
    <lineage>
        <taxon>Bacteria</taxon>
        <taxon>Pseudomonadati</taxon>
        <taxon>Pseudomonadota</taxon>
        <taxon>Alphaproteobacteria</taxon>
        <taxon>Rhodobacterales</taxon>
        <taxon>Roseobacteraceae</taxon>
        <taxon>Ruegeria</taxon>
    </lineage>
</organism>